<organism evidence="8 9">
    <name type="scientific">Lactuca saligna</name>
    <name type="common">Willowleaf lettuce</name>
    <dbReference type="NCBI Taxonomy" id="75948"/>
    <lineage>
        <taxon>Eukaryota</taxon>
        <taxon>Viridiplantae</taxon>
        <taxon>Streptophyta</taxon>
        <taxon>Embryophyta</taxon>
        <taxon>Tracheophyta</taxon>
        <taxon>Spermatophyta</taxon>
        <taxon>Magnoliopsida</taxon>
        <taxon>eudicotyledons</taxon>
        <taxon>Gunneridae</taxon>
        <taxon>Pentapetalae</taxon>
        <taxon>asterids</taxon>
        <taxon>campanulids</taxon>
        <taxon>Asterales</taxon>
        <taxon>Asteraceae</taxon>
        <taxon>Cichorioideae</taxon>
        <taxon>Cichorieae</taxon>
        <taxon>Lactucinae</taxon>
        <taxon>Lactuca</taxon>
    </lineage>
</organism>
<sequence>MFKGTKNYLRMTTAPTASEAAFKLINSDLKEIGDATMKLADHVMKLAVTGGFINTSLQCFACFVVIYLLLLDRTNWKTNISSVLLLPYILLTYPNWLFENLHFAARYVRSGWIGVLLCLSIGCYLLQEHIRASGGFRNAFNKSNGISNSIGIFLLFVFPVWVLIGLLPNTLCSLCVLPTSIVVNKRGKQPRGATEQPYCHHLRCFNHLRACHRLQLLRFFCLRRNQKGVAASDVCSEETPTSVVGSGQGMKKKWRMKGGKGSNDRNSLQGKFRNEGEDRRSRRRSYLLFFFLMATTKLNEKKDKTGSLTCNSMEFIKCSIAGTTYGRGVTEVERAMAKKTGSPSVVNGRVLDDDNDDEDDDSGLSVKGYNFEDERIPQWLLAS</sequence>
<feature type="transmembrane region" description="Helical" evidence="7">
    <location>
        <begin position="110"/>
        <end position="126"/>
    </location>
</feature>
<protein>
    <submittedName>
        <fullName evidence="8">Uncharacterized protein</fullName>
    </submittedName>
</protein>
<evidence type="ECO:0000256" key="4">
    <source>
        <dbReference type="ARBA" id="ARBA00022989"/>
    </source>
</evidence>
<feature type="region of interest" description="Disordered" evidence="6">
    <location>
        <begin position="239"/>
        <end position="279"/>
    </location>
</feature>
<accession>A0AA36EGE2</accession>
<keyword evidence="4 7" id="KW-1133">Transmembrane helix</keyword>
<evidence type="ECO:0000313" key="9">
    <source>
        <dbReference type="Proteomes" id="UP001177003"/>
    </source>
</evidence>
<evidence type="ECO:0000256" key="7">
    <source>
        <dbReference type="SAM" id="Phobius"/>
    </source>
</evidence>
<dbReference type="Pfam" id="PF05562">
    <property type="entry name" value="WCOR413"/>
    <property type="match status" value="2"/>
</dbReference>
<comment type="subcellular location">
    <subcellularLocation>
        <location evidence="1">Membrane</location>
        <topology evidence="1">Multi-pass membrane protein</topology>
    </subcellularLocation>
</comment>
<keyword evidence="3 7" id="KW-0812">Transmembrane</keyword>
<evidence type="ECO:0000256" key="6">
    <source>
        <dbReference type="SAM" id="MobiDB-lite"/>
    </source>
</evidence>
<keyword evidence="5 7" id="KW-0472">Membrane</keyword>
<feature type="transmembrane region" description="Helical" evidence="7">
    <location>
        <begin position="82"/>
        <end position="98"/>
    </location>
</feature>
<evidence type="ECO:0000256" key="2">
    <source>
        <dbReference type="ARBA" id="ARBA00005852"/>
    </source>
</evidence>
<feature type="compositionally biased region" description="Acidic residues" evidence="6">
    <location>
        <begin position="353"/>
        <end position="362"/>
    </location>
</feature>
<dbReference type="AlphaFoldDB" id="A0AA36EGE2"/>
<comment type="similarity">
    <text evidence="2">Belongs to the Cold-regulated 413 protein family.</text>
</comment>
<feature type="region of interest" description="Disordered" evidence="6">
    <location>
        <begin position="340"/>
        <end position="367"/>
    </location>
</feature>
<evidence type="ECO:0000256" key="1">
    <source>
        <dbReference type="ARBA" id="ARBA00004141"/>
    </source>
</evidence>
<reference evidence="8" key="1">
    <citation type="submission" date="2023-04" db="EMBL/GenBank/DDBJ databases">
        <authorList>
            <person name="Vijverberg K."/>
            <person name="Xiong W."/>
            <person name="Schranz E."/>
        </authorList>
    </citation>
    <scope>NUCLEOTIDE SEQUENCE</scope>
</reference>
<dbReference type="GO" id="GO:0016020">
    <property type="term" value="C:membrane"/>
    <property type="evidence" value="ECO:0007669"/>
    <property type="project" value="UniProtKB-SubCell"/>
</dbReference>
<feature type="transmembrane region" description="Helical" evidence="7">
    <location>
        <begin position="146"/>
        <end position="167"/>
    </location>
</feature>
<dbReference type="PANTHER" id="PTHR33596">
    <property type="entry name" value="COLD-REGULATED 413 PLASMA MEMBRANE PROTEIN 2"/>
    <property type="match status" value="1"/>
</dbReference>
<proteinExistence type="inferred from homology"/>
<feature type="transmembrane region" description="Helical" evidence="7">
    <location>
        <begin position="46"/>
        <end position="70"/>
    </location>
</feature>
<evidence type="ECO:0000256" key="3">
    <source>
        <dbReference type="ARBA" id="ARBA00022692"/>
    </source>
</evidence>
<dbReference type="PANTHER" id="PTHR33596:SF1">
    <property type="entry name" value="COLD-REGULATED 413 PLASMA MEMBRANE PROTEIN 1-RELATED"/>
    <property type="match status" value="1"/>
</dbReference>
<dbReference type="Proteomes" id="UP001177003">
    <property type="component" value="Chromosome 7"/>
</dbReference>
<keyword evidence="9" id="KW-1185">Reference proteome</keyword>
<evidence type="ECO:0000313" key="8">
    <source>
        <dbReference type="EMBL" id="CAI9294657.1"/>
    </source>
</evidence>
<dbReference type="EMBL" id="OX465083">
    <property type="protein sequence ID" value="CAI9294657.1"/>
    <property type="molecule type" value="Genomic_DNA"/>
</dbReference>
<evidence type="ECO:0000256" key="5">
    <source>
        <dbReference type="ARBA" id="ARBA00023136"/>
    </source>
</evidence>
<dbReference type="InterPro" id="IPR008892">
    <property type="entry name" value="COR413"/>
</dbReference>
<name>A0AA36EGE2_LACSI</name>
<gene>
    <name evidence="8" type="ORF">LSALG_LOCUS33630</name>
</gene>